<protein>
    <submittedName>
        <fullName evidence="1">DUF302 domain-containing protein</fullName>
    </submittedName>
</protein>
<dbReference type="CDD" id="cd14797">
    <property type="entry name" value="DUF302"/>
    <property type="match status" value="1"/>
</dbReference>
<accession>A0A502EBD7</accession>
<organism evidence="1 2">
    <name type="scientific">Mycolicibacterium hodleri</name>
    <dbReference type="NCBI Taxonomy" id="49897"/>
    <lineage>
        <taxon>Bacteria</taxon>
        <taxon>Bacillati</taxon>
        <taxon>Actinomycetota</taxon>
        <taxon>Actinomycetes</taxon>
        <taxon>Mycobacteriales</taxon>
        <taxon>Mycobacteriaceae</taxon>
        <taxon>Mycolicibacterium</taxon>
    </lineage>
</organism>
<dbReference type="Proteomes" id="UP000320095">
    <property type="component" value="Unassembled WGS sequence"/>
</dbReference>
<evidence type="ECO:0000313" key="1">
    <source>
        <dbReference type="EMBL" id="TPG35045.1"/>
    </source>
</evidence>
<dbReference type="SUPFAM" id="SSF103247">
    <property type="entry name" value="TT1751-like"/>
    <property type="match status" value="1"/>
</dbReference>
<dbReference type="AlphaFoldDB" id="A0A502EBD7"/>
<gene>
    <name evidence="1" type="ORF">EAH80_09655</name>
</gene>
<dbReference type="OrthoDB" id="3358967at2"/>
<dbReference type="RefSeq" id="WP_140689869.1">
    <property type="nucleotide sequence ID" value="NZ_RCZG01000003.1"/>
</dbReference>
<proteinExistence type="predicted"/>
<dbReference type="Gene3D" id="3.30.310.70">
    <property type="entry name" value="TT1751-like domain"/>
    <property type="match status" value="1"/>
</dbReference>
<dbReference type="EMBL" id="RCZG01000003">
    <property type="protein sequence ID" value="TPG35045.1"/>
    <property type="molecule type" value="Genomic_DNA"/>
</dbReference>
<keyword evidence="2" id="KW-1185">Reference proteome</keyword>
<dbReference type="InterPro" id="IPR035923">
    <property type="entry name" value="TT1751-like_sf"/>
</dbReference>
<name>A0A502EBD7_9MYCO</name>
<evidence type="ECO:0000313" key="2">
    <source>
        <dbReference type="Proteomes" id="UP000320095"/>
    </source>
</evidence>
<sequence length="179" mass="19218">MTAHVTATTHTMVRVDIATEMASDVFQEAFERAAPIFDPTTVLDITARGGSWDDVRAAVAANAPNGLMIFTRIDATPLMSAAGHHTRAIEYLLGNHVVAESMFRHDAKVLLYVPLRILIHDDANGDAIFTLDQPSTVLAGLDDSEITAVGAELDQKVAHLLDVIGVDANGVFSARERPS</sequence>
<comment type="caution">
    <text evidence="1">The sequence shown here is derived from an EMBL/GenBank/DDBJ whole genome shotgun (WGS) entry which is preliminary data.</text>
</comment>
<dbReference type="InterPro" id="IPR005180">
    <property type="entry name" value="DUF302"/>
</dbReference>
<reference evidence="1 2" key="1">
    <citation type="journal article" date="2019" name="Environ. Microbiol.">
        <title>Species interactions and distinct microbial communities in high Arctic permafrost affected cryosols are associated with the CH4 and CO2 gas fluxes.</title>
        <authorList>
            <person name="Altshuler I."/>
            <person name="Hamel J."/>
            <person name="Turney S."/>
            <person name="Magnuson E."/>
            <person name="Levesque R."/>
            <person name="Greer C."/>
            <person name="Whyte L.G."/>
        </authorList>
    </citation>
    <scope>NUCLEOTIDE SEQUENCE [LARGE SCALE GENOMIC DNA]</scope>
    <source>
        <strain evidence="1 2">S5.20</strain>
    </source>
</reference>